<protein>
    <recommendedName>
        <fullName evidence="4">Transposase</fullName>
    </recommendedName>
</protein>
<dbReference type="SUPFAM" id="SSF46689">
    <property type="entry name" value="Homeodomain-like"/>
    <property type="match status" value="1"/>
</dbReference>
<organism evidence="2 3">
    <name type="scientific">Actinoplanes siamensis</name>
    <dbReference type="NCBI Taxonomy" id="1223317"/>
    <lineage>
        <taxon>Bacteria</taxon>
        <taxon>Bacillati</taxon>
        <taxon>Actinomycetota</taxon>
        <taxon>Actinomycetes</taxon>
        <taxon>Micromonosporales</taxon>
        <taxon>Micromonosporaceae</taxon>
        <taxon>Actinoplanes</taxon>
    </lineage>
</organism>
<evidence type="ECO:0008006" key="4">
    <source>
        <dbReference type="Google" id="ProtNLM"/>
    </source>
</evidence>
<gene>
    <name evidence="2" type="ORF">Asi03nite_75020</name>
</gene>
<accession>A0A919NES5</accession>
<feature type="region of interest" description="Disordered" evidence="1">
    <location>
        <begin position="62"/>
        <end position="84"/>
    </location>
</feature>
<name>A0A919NES5_9ACTN</name>
<dbReference type="InterPro" id="IPR009057">
    <property type="entry name" value="Homeodomain-like_sf"/>
</dbReference>
<dbReference type="AlphaFoldDB" id="A0A919NES5"/>
<evidence type="ECO:0000256" key="1">
    <source>
        <dbReference type="SAM" id="MobiDB-lite"/>
    </source>
</evidence>
<keyword evidence="3" id="KW-1185">Reference proteome</keyword>
<evidence type="ECO:0000313" key="3">
    <source>
        <dbReference type="Proteomes" id="UP000629619"/>
    </source>
</evidence>
<dbReference type="EMBL" id="BOMW01000153">
    <property type="protein sequence ID" value="GIF09964.1"/>
    <property type="molecule type" value="Genomic_DNA"/>
</dbReference>
<evidence type="ECO:0000313" key="2">
    <source>
        <dbReference type="EMBL" id="GIF09964.1"/>
    </source>
</evidence>
<reference evidence="2" key="1">
    <citation type="submission" date="2021-01" db="EMBL/GenBank/DDBJ databases">
        <title>Whole genome shotgun sequence of Actinoplanes siamensis NBRC 109076.</title>
        <authorList>
            <person name="Komaki H."/>
            <person name="Tamura T."/>
        </authorList>
    </citation>
    <scope>NUCLEOTIDE SEQUENCE</scope>
    <source>
        <strain evidence="2">NBRC 109076</strain>
    </source>
</reference>
<feature type="compositionally biased region" description="Low complexity" evidence="1">
    <location>
        <begin position="67"/>
        <end position="78"/>
    </location>
</feature>
<proteinExistence type="predicted"/>
<dbReference type="RefSeq" id="WP_203685261.1">
    <property type="nucleotide sequence ID" value="NZ_BOMW01000153.1"/>
</dbReference>
<dbReference type="Proteomes" id="UP000629619">
    <property type="component" value="Unassembled WGS sequence"/>
</dbReference>
<sequence>MGSNSEVPDPEVPAKARSRSYSAAYKARILEEYESLDKAGKGALLRREGLYSSLITTWRQQRDRGARQALARRAGRPPADTRDKELARLRRENERLAADLAKAQTVIEVQGKLSALLGQLATSSGPDSGSEPRP</sequence>
<comment type="caution">
    <text evidence="2">The sequence shown here is derived from an EMBL/GenBank/DDBJ whole genome shotgun (WGS) entry which is preliminary data.</text>
</comment>
<feature type="region of interest" description="Disordered" evidence="1">
    <location>
        <begin position="1"/>
        <end position="20"/>
    </location>
</feature>